<evidence type="ECO:0000313" key="2">
    <source>
        <dbReference type="Proteomes" id="UP001187192"/>
    </source>
</evidence>
<reference evidence="1" key="1">
    <citation type="submission" date="2023-07" db="EMBL/GenBank/DDBJ databases">
        <title>draft genome sequence of fig (Ficus carica).</title>
        <authorList>
            <person name="Takahashi T."/>
            <person name="Nishimura K."/>
        </authorList>
    </citation>
    <scope>NUCLEOTIDE SEQUENCE</scope>
</reference>
<comment type="caution">
    <text evidence="1">The sequence shown here is derived from an EMBL/GenBank/DDBJ whole genome shotgun (WGS) entry which is preliminary data.</text>
</comment>
<evidence type="ECO:0000313" key="1">
    <source>
        <dbReference type="EMBL" id="GMN51159.1"/>
    </source>
</evidence>
<protein>
    <submittedName>
        <fullName evidence="1">Uncharacterized protein</fullName>
    </submittedName>
</protein>
<accession>A0AA88DJK6</accession>
<name>A0AA88DJK6_FICCA</name>
<gene>
    <name evidence="1" type="ORF">TIFTF001_020322</name>
</gene>
<dbReference type="EMBL" id="BTGU01000036">
    <property type="protein sequence ID" value="GMN51159.1"/>
    <property type="molecule type" value="Genomic_DNA"/>
</dbReference>
<proteinExistence type="predicted"/>
<sequence length="75" mass="8687">MLPYIPQDLPHPQLQAWVILRNGVPPRIRRFVMEPMLERTVGDMMDDILQAKVTAHMSQLTPMWMSIRSQSTMPG</sequence>
<dbReference type="Proteomes" id="UP001187192">
    <property type="component" value="Unassembled WGS sequence"/>
</dbReference>
<organism evidence="1 2">
    <name type="scientific">Ficus carica</name>
    <name type="common">Common fig</name>
    <dbReference type="NCBI Taxonomy" id="3494"/>
    <lineage>
        <taxon>Eukaryota</taxon>
        <taxon>Viridiplantae</taxon>
        <taxon>Streptophyta</taxon>
        <taxon>Embryophyta</taxon>
        <taxon>Tracheophyta</taxon>
        <taxon>Spermatophyta</taxon>
        <taxon>Magnoliopsida</taxon>
        <taxon>eudicotyledons</taxon>
        <taxon>Gunneridae</taxon>
        <taxon>Pentapetalae</taxon>
        <taxon>rosids</taxon>
        <taxon>fabids</taxon>
        <taxon>Rosales</taxon>
        <taxon>Moraceae</taxon>
        <taxon>Ficeae</taxon>
        <taxon>Ficus</taxon>
    </lineage>
</organism>
<dbReference type="AlphaFoldDB" id="A0AA88DJK6"/>
<keyword evidence="2" id="KW-1185">Reference proteome</keyword>